<evidence type="ECO:0000256" key="1">
    <source>
        <dbReference type="ARBA" id="ARBA00000971"/>
    </source>
</evidence>
<keyword evidence="4" id="KW-1048">Host nucleus</keyword>
<comment type="function">
    <text evidence="8">Peptidyl-prolyl cis/trans isomerase (PPIase) that acts as a key virulence factor by promoting host leukocyte transformation. Binds to and isomerizes specific phosphorylated Ser/Thr-Pro (pSer/Thr-Pro) motifs in a subset of proteins, resulting in conformational changes in the proteins. Promotes host leukocyte transformation by binding to phosphorylated host FBXW7, disrupting dimerization and promoting FBXW7 autoubiquitination and subsequent degradation. Degradation of host FBXW7, leads to stabilization of JUN, which promotes cell transformation.</text>
</comment>
<sequence>MSEVRTAHLLIKHTGSRNPISRRTNQKVNQSPQEALDELKKYQVYLRKRGPSSEDFAQTASERSDCSSYKNGGDLGYFGRGQMQRPFEEASFSLAVNTMSEIVSTDSGYHLIYRID</sequence>
<dbReference type="FunFam" id="3.10.50.40:FF:000010">
    <property type="entry name" value="Peptidyl-prolyl cis-trans isomerase Pin1"/>
    <property type="match status" value="1"/>
</dbReference>
<evidence type="ECO:0000256" key="11">
    <source>
        <dbReference type="RuleBase" id="RU363014"/>
    </source>
</evidence>
<organism evidence="14">
    <name type="scientific">Corethron hystrix</name>
    <dbReference type="NCBI Taxonomy" id="216773"/>
    <lineage>
        <taxon>Eukaryota</taxon>
        <taxon>Sar</taxon>
        <taxon>Stramenopiles</taxon>
        <taxon>Ochrophyta</taxon>
        <taxon>Bacillariophyta</taxon>
        <taxon>Coscinodiscophyceae</taxon>
        <taxon>Corethrophycidae</taxon>
        <taxon>Corethrales</taxon>
        <taxon>Corethraceae</taxon>
        <taxon>Corethron</taxon>
    </lineage>
</organism>
<evidence type="ECO:0000256" key="7">
    <source>
        <dbReference type="ARBA" id="ARBA00023235"/>
    </source>
</evidence>
<dbReference type="InterPro" id="IPR051370">
    <property type="entry name" value="PPIase_Pin1"/>
</dbReference>
<dbReference type="Gene3D" id="3.10.50.40">
    <property type="match status" value="1"/>
</dbReference>
<evidence type="ECO:0000256" key="9">
    <source>
        <dbReference type="ARBA" id="ARBA00066165"/>
    </source>
</evidence>
<comment type="catalytic activity">
    <reaction evidence="1 11">
        <text>[protein]-peptidylproline (omega=180) = [protein]-peptidylproline (omega=0)</text>
        <dbReference type="Rhea" id="RHEA:16237"/>
        <dbReference type="Rhea" id="RHEA-COMP:10747"/>
        <dbReference type="Rhea" id="RHEA-COMP:10748"/>
        <dbReference type="ChEBI" id="CHEBI:83833"/>
        <dbReference type="ChEBI" id="CHEBI:83834"/>
        <dbReference type="EC" id="5.2.1.8"/>
    </reaction>
</comment>
<dbReference type="EC" id="5.2.1.8" evidence="11"/>
<evidence type="ECO:0000256" key="8">
    <source>
        <dbReference type="ARBA" id="ARBA00054022"/>
    </source>
</evidence>
<dbReference type="GO" id="GO:0003755">
    <property type="term" value="F:peptidyl-prolyl cis-trans isomerase activity"/>
    <property type="evidence" value="ECO:0007669"/>
    <property type="project" value="UniProtKB-UniRule"/>
</dbReference>
<dbReference type="GO" id="GO:0030430">
    <property type="term" value="C:host cell cytoplasm"/>
    <property type="evidence" value="ECO:0007669"/>
    <property type="project" value="UniProtKB-SubCell"/>
</dbReference>
<feature type="domain" description="PpiC" evidence="13">
    <location>
        <begin position="1"/>
        <end position="116"/>
    </location>
</feature>
<dbReference type="EMBL" id="HBFR01009826">
    <property type="protein sequence ID" value="CAD8879925.1"/>
    <property type="molecule type" value="Transcribed_RNA"/>
</dbReference>
<keyword evidence="5 10" id="KW-0697">Rotamase</keyword>
<keyword evidence="6" id="KW-1035">Host cytoplasm</keyword>
<dbReference type="GO" id="GO:0005634">
    <property type="term" value="C:nucleus"/>
    <property type="evidence" value="ECO:0007669"/>
    <property type="project" value="TreeGrafter"/>
</dbReference>
<name>A0A7S1BAZ9_9STRA</name>
<evidence type="ECO:0000256" key="2">
    <source>
        <dbReference type="ARBA" id="ARBA00004147"/>
    </source>
</evidence>
<protein>
    <recommendedName>
        <fullName evidence="11">Peptidyl-prolyl cis-trans isomerase</fullName>
        <ecNumber evidence="11">5.2.1.8</ecNumber>
    </recommendedName>
</protein>
<evidence type="ECO:0000259" key="13">
    <source>
        <dbReference type="PROSITE" id="PS50198"/>
    </source>
</evidence>
<comment type="subcellular location">
    <subcellularLocation>
        <location evidence="3">Host cytoplasm</location>
    </subcellularLocation>
    <subcellularLocation>
        <location evidence="2">Host nucleus</location>
    </subcellularLocation>
</comment>
<dbReference type="SUPFAM" id="SSF54534">
    <property type="entry name" value="FKBP-like"/>
    <property type="match status" value="1"/>
</dbReference>
<evidence type="ECO:0000256" key="12">
    <source>
        <dbReference type="SAM" id="MobiDB-lite"/>
    </source>
</evidence>
<evidence type="ECO:0000256" key="10">
    <source>
        <dbReference type="PROSITE-ProRule" id="PRU00278"/>
    </source>
</evidence>
<accession>A0A7S1BAZ9</accession>
<feature type="compositionally biased region" description="Polar residues" evidence="12">
    <location>
        <begin position="16"/>
        <end position="33"/>
    </location>
</feature>
<dbReference type="GO" id="GO:0042025">
    <property type="term" value="C:host cell nucleus"/>
    <property type="evidence" value="ECO:0007669"/>
    <property type="project" value="UniProtKB-SubCell"/>
</dbReference>
<dbReference type="Pfam" id="PF00639">
    <property type="entry name" value="Rotamase"/>
    <property type="match status" value="1"/>
</dbReference>
<evidence type="ECO:0000256" key="4">
    <source>
        <dbReference type="ARBA" id="ARBA00022562"/>
    </source>
</evidence>
<dbReference type="PANTHER" id="PTHR10657:SF4">
    <property type="entry name" value="PEPTIDYL-PROLYL CIS-TRANS ISOMERASE-RELATED"/>
    <property type="match status" value="1"/>
</dbReference>
<feature type="region of interest" description="Disordered" evidence="12">
    <location>
        <begin position="1"/>
        <end position="33"/>
    </location>
</feature>
<keyword evidence="7 10" id="KW-0413">Isomerase</keyword>
<dbReference type="InterPro" id="IPR000297">
    <property type="entry name" value="PPIase_PpiC"/>
</dbReference>
<dbReference type="PANTHER" id="PTHR10657">
    <property type="entry name" value="PEPTIDYL-PROLYL CIS-TRANS ISOMERASE"/>
    <property type="match status" value="1"/>
</dbReference>
<evidence type="ECO:0000256" key="5">
    <source>
        <dbReference type="ARBA" id="ARBA00023110"/>
    </source>
</evidence>
<proteinExistence type="predicted"/>
<dbReference type="PROSITE" id="PS50198">
    <property type="entry name" value="PPIC_PPIASE_2"/>
    <property type="match status" value="1"/>
</dbReference>
<evidence type="ECO:0000256" key="6">
    <source>
        <dbReference type="ARBA" id="ARBA00023200"/>
    </source>
</evidence>
<comment type="subunit">
    <text evidence="9">Interacts with host FBXW7; leading to FBXW7 autoubiquitination and subsequent degradation.</text>
</comment>
<evidence type="ECO:0000313" key="14">
    <source>
        <dbReference type="EMBL" id="CAD8879925.1"/>
    </source>
</evidence>
<dbReference type="AlphaFoldDB" id="A0A7S1BAZ9"/>
<evidence type="ECO:0000256" key="3">
    <source>
        <dbReference type="ARBA" id="ARBA00004192"/>
    </source>
</evidence>
<dbReference type="GO" id="GO:0005829">
    <property type="term" value="C:cytosol"/>
    <property type="evidence" value="ECO:0007669"/>
    <property type="project" value="TreeGrafter"/>
</dbReference>
<reference evidence="14" key="1">
    <citation type="submission" date="2021-01" db="EMBL/GenBank/DDBJ databases">
        <authorList>
            <person name="Corre E."/>
            <person name="Pelletier E."/>
            <person name="Niang G."/>
            <person name="Scheremetjew M."/>
            <person name="Finn R."/>
            <person name="Kale V."/>
            <person name="Holt S."/>
            <person name="Cochrane G."/>
            <person name="Meng A."/>
            <person name="Brown T."/>
            <person name="Cohen L."/>
        </authorList>
    </citation>
    <scope>NUCLEOTIDE SEQUENCE</scope>
    <source>
        <strain evidence="14">308</strain>
    </source>
</reference>
<dbReference type="InterPro" id="IPR046357">
    <property type="entry name" value="PPIase_dom_sf"/>
</dbReference>
<gene>
    <name evidence="14" type="ORF">CHYS00102_LOCUS7110</name>
</gene>